<dbReference type="PANTHER" id="PTHR33365">
    <property type="entry name" value="YALI0B05434P"/>
    <property type="match status" value="1"/>
</dbReference>
<keyword evidence="4" id="KW-0472">Membrane</keyword>
<dbReference type="InterPro" id="IPR021765">
    <property type="entry name" value="UstYa-like"/>
</dbReference>
<gene>
    <name evidence="5" type="ORF">PG996_008293</name>
</gene>
<evidence type="ECO:0000256" key="2">
    <source>
        <dbReference type="ARBA" id="ARBA00035112"/>
    </source>
</evidence>
<dbReference type="PANTHER" id="PTHR33365:SF4">
    <property type="entry name" value="CYCLOCHLOROTINE BIOSYNTHESIS PROTEIN O"/>
    <property type="match status" value="1"/>
</dbReference>
<organism evidence="5 6">
    <name type="scientific">Apiospora saccharicola</name>
    <dbReference type="NCBI Taxonomy" id="335842"/>
    <lineage>
        <taxon>Eukaryota</taxon>
        <taxon>Fungi</taxon>
        <taxon>Dikarya</taxon>
        <taxon>Ascomycota</taxon>
        <taxon>Pezizomycotina</taxon>
        <taxon>Sordariomycetes</taxon>
        <taxon>Xylariomycetidae</taxon>
        <taxon>Amphisphaeriales</taxon>
        <taxon>Apiosporaceae</taxon>
        <taxon>Apiospora</taxon>
    </lineage>
</organism>
<accession>A0ABR1UXH1</accession>
<comment type="caution">
    <text evidence="5">The sequence shown here is derived from an EMBL/GenBank/DDBJ whole genome shotgun (WGS) entry which is preliminary data.</text>
</comment>
<comment type="similarity">
    <text evidence="2">Belongs to the ustYa family.</text>
</comment>
<dbReference type="Proteomes" id="UP001446871">
    <property type="component" value="Unassembled WGS sequence"/>
</dbReference>
<evidence type="ECO:0000313" key="5">
    <source>
        <dbReference type="EMBL" id="KAK8063641.1"/>
    </source>
</evidence>
<comment type="pathway">
    <text evidence="1">Mycotoxin biosynthesis.</text>
</comment>
<keyword evidence="6" id="KW-1185">Reference proteome</keyword>
<feature type="region of interest" description="Disordered" evidence="3">
    <location>
        <begin position="1"/>
        <end position="34"/>
    </location>
</feature>
<keyword evidence="4" id="KW-0812">Transmembrane</keyword>
<reference evidence="5 6" key="1">
    <citation type="submission" date="2023-01" db="EMBL/GenBank/DDBJ databases">
        <title>Analysis of 21 Apiospora genomes using comparative genomics revels a genus with tremendous synthesis potential of carbohydrate active enzymes and secondary metabolites.</title>
        <authorList>
            <person name="Sorensen T."/>
        </authorList>
    </citation>
    <scope>NUCLEOTIDE SEQUENCE [LARGE SCALE GENOMIC DNA]</scope>
    <source>
        <strain evidence="5 6">CBS 83171</strain>
    </source>
</reference>
<evidence type="ECO:0000256" key="3">
    <source>
        <dbReference type="SAM" id="MobiDB-lite"/>
    </source>
</evidence>
<dbReference type="Pfam" id="PF11807">
    <property type="entry name" value="UstYa"/>
    <property type="match status" value="1"/>
</dbReference>
<evidence type="ECO:0000256" key="1">
    <source>
        <dbReference type="ARBA" id="ARBA00004685"/>
    </source>
</evidence>
<protein>
    <recommendedName>
        <fullName evidence="7">Tat pathway signal sequence</fullName>
    </recommendedName>
</protein>
<evidence type="ECO:0008006" key="7">
    <source>
        <dbReference type="Google" id="ProtNLM"/>
    </source>
</evidence>
<feature type="transmembrane region" description="Helical" evidence="4">
    <location>
        <begin position="44"/>
        <end position="66"/>
    </location>
</feature>
<feature type="compositionally biased region" description="Acidic residues" evidence="3">
    <location>
        <begin position="7"/>
        <end position="22"/>
    </location>
</feature>
<proteinExistence type="inferred from homology"/>
<name>A0ABR1UXH1_9PEZI</name>
<dbReference type="EMBL" id="JAQQWM010000005">
    <property type="protein sequence ID" value="KAK8063641.1"/>
    <property type="molecule type" value="Genomic_DNA"/>
</dbReference>
<sequence length="277" mass="31847">MGNFRYDEDDSNESNDLLEEYESQGRPQPEKYDRLSRGVRRATLPVLFAFSLVLNAMFTMVGVYLYRRAAPAQDILSYEVVKFNSAFGVGRSEYQGEPSPELDELWENLFLLELQIPREQARLLPNKTIPVHPDKPDSFAVGLSVFHDLHCLNTIRKGLDYFNYQMWNETHNPLNTPLHLLDDDHRLGGPLDPPHLSHCIDHLRQAIQCHSDISPVVWQWSEATQDNKIYGTTVRTCRNFAAVRDWATEHDYSKIIYSPEKPEELGLCGAFDQGCGY</sequence>
<evidence type="ECO:0000256" key="4">
    <source>
        <dbReference type="SAM" id="Phobius"/>
    </source>
</evidence>
<keyword evidence="4" id="KW-1133">Transmembrane helix</keyword>
<evidence type="ECO:0000313" key="6">
    <source>
        <dbReference type="Proteomes" id="UP001446871"/>
    </source>
</evidence>